<dbReference type="CDD" id="cd16329">
    <property type="entry name" value="LolA_like"/>
    <property type="match status" value="1"/>
</dbReference>
<comment type="caution">
    <text evidence="3">The sequence shown here is derived from an EMBL/GenBank/DDBJ whole genome shotgun (WGS) entry which is preliminary data.</text>
</comment>
<dbReference type="AlphaFoldDB" id="A0A4V3US75"/>
<evidence type="ECO:0000256" key="2">
    <source>
        <dbReference type="SAM" id="SignalP"/>
    </source>
</evidence>
<reference evidence="3 4" key="1">
    <citation type="submission" date="2019-03" db="EMBL/GenBank/DDBJ databases">
        <title>Genomic Encyclopedia of Type Strains, Phase IV (KMG-IV): sequencing the most valuable type-strain genomes for metagenomic binning, comparative biology and taxonomic classification.</title>
        <authorList>
            <person name="Goeker M."/>
        </authorList>
    </citation>
    <scope>NUCLEOTIDE SEQUENCE [LARGE SCALE GENOMIC DNA]</scope>
    <source>
        <strain evidence="3 4">DSM 26377</strain>
    </source>
</reference>
<feature type="signal peptide" evidence="2">
    <location>
        <begin position="1"/>
        <end position="25"/>
    </location>
</feature>
<dbReference type="Pfam" id="PF07044">
    <property type="entry name" value="DUF1329"/>
    <property type="match status" value="1"/>
</dbReference>
<accession>A0A4V3US75</accession>
<proteinExistence type="predicted"/>
<dbReference type="OrthoDB" id="6751304at2"/>
<evidence type="ECO:0000313" key="4">
    <source>
        <dbReference type="Proteomes" id="UP000295341"/>
    </source>
</evidence>
<sequence length="453" mass="51101">MYNKKNLLGACLSLALIALAAPVHAKVSPDEAGQLGQTLTPVGAEKAGNKDNTIPAWEPGAKRGPLSGEFPNNPKIDGEKPIYTITKANIEQYKDKLTKGHLKLLSSYDTYKMNVYPTHRVVAFPDEIYAATKENAVNCEMIGTDNPNNCKLGFPFPIPKTGAEPIWNHKLKWRGENATRYNNQMIVQPDGQFQLTKIVEDVTFGYASIKKPVPLTKEEGEFLKYLSKTVAPPRLAGTYILVHEKAGTGAGGRQAWLYTPALKRIRRAPTVCCDNPYEGTDGHQFYDQVDMFNGVLERYDWKLLGKREMVVPYNSNKIAGNKVKYKDLAKPKHLNPDIPRYELHRVWVVEANIRPGTSHTFKKRVFYIDEDSWNILAVDDYDNRDELYQFQEGHLVFAYNILAPSTIPEVIYHFNSGRYFITAAVNEDKPYDLSVSFSSDYFTSSSVQKSSTK</sequence>
<evidence type="ECO:0000313" key="3">
    <source>
        <dbReference type="EMBL" id="TDU32731.1"/>
    </source>
</evidence>
<gene>
    <name evidence="3" type="ORF">DFR24_2132</name>
</gene>
<dbReference type="InterPro" id="IPR010752">
    <property type="entry name" value="DUF1329"/>
</dbReference>
<keyword evidence="2" id="KW-0732">Signal</keyword>
<feature type="region of interest" description="Disordered" evidence="1">
    <location>
        <begin position="42"/>
        <end position="73"/>
    </location>
</feature>
<keyword evidence="4" id="KW-1185">Reference proteome</keyword>
<name>A0A4V3US75_9GAMM</name>
<dbReference type="EMBL" id="SOBT01000008">
    <property type="protein sequence ID" value="TDU32731.1"/>
    <property type="molecule type" value="Genomic_DNA"/>
</dbReference>
<dbReference type="Proteomes" id="UP000295341">
    <property type="component" value="Unassembled WGS sequence"/>
</dbReference>
<feature type="chain" id="PRO_5030104879" evidence="2">
    <location>
        <begin position="26"/>
        <end position="453"/>
    </location>
</feature>
<evidence type="ECO:0000256" key="1">
    <source>
        <dbReference type="SAM" id="MobiDB-lite"/>
    </source>
</evidence>
<dbReference type="RefSeq" id="WP_133881212.1">
    <property type="nucleotide sequence ID" value="NZ_MWIN01000001.1"/>
</dbReference>
<organism evidence="3 4">
    <name type="scientific">Panacagrimonas perspica</name>
    <dbReference type="NCBI Taxonomy" id="381431"/>
    <lineage>
        <taxon>Bacteria</taxon>
        <taxon>Pseudomonadati</taxon>
        <taxon>Pseudomonadota</taxon>
        <taxon>Gammaproteobacteria</taxon>
        <taxon>Nevskiales</taxon>
        <taxon>Nevskiaceae</taxon>
        <taxon>Panacagrimonas</taxon>
    </lineage>
</organism>
<protein>
    <submittedName>
        <fullName evidence="3">Uncharacterized protein DUF1329</fullName>
    </submittedName>
</protein>
<dbReference type="Gene3D" id="2.50.20.10">
    <property type="entry name" value="Lipoprotein localisation LolA/LolB/LppX"/>
    <property type="match status" value="1"/>
</dbReference>